<evidence type="ECO:0000313" key="3">
    <source>
        <dbReference type="Proteomes" id="UP000464378"/>
    </source>
</evidence>
<proteinExistence type="predicted"/>
<keyword evidence="3" id="KW-1185">Reference proteome</keyword>
<name>A0A6C2YW17_9BACT</name>
<dbReference type="Proteomes" id="UP000464378">
    <property type="component" value="Chromosome"/>
</dbReference>
<organism evidence="2">
    <name type="scientific">Tuwongella immobilis</name>
    <dbReference type="NCBI Taxonomy" id="692036"/>
    <lineage>
        <taxon>Bacteria</taxon>
        <taxon>Pseudomonadati</taxon>
        <taxon>Planctomycetota</taxon>
        <taxon>Planctomycetia</taxon>
        <taxon>Gemmatales</taxon>
        <taxon>Gemmataceae</taxon>
        <taxon>Tuwongella</taxon>
    </lineage>
</organism>
<reference evidence="2" key="1">
    <citation type="submission" date="2019-04" db="EMBL/GenBank/DDBJ databases">
        <authorList>
            <consortium name="Science for Life Laboratories"/>
        </authorList>
    </citation>
    <scope>NUCLEOTIDE SEQUENCE</scope>
    <source>
        <strain evidence="2">MBLW1</strain>
    </source>
</reference>
<dbReference type="KEGG" id="tim:GMBLW1_36120"/>
<evidence type="ECO:0000256" key="1">
    <source>
        <dbReference type="SAM" id="MobiDB-lite"/>
    </source>
</evidence>
<dbReference type="InParanoid" id="A0A6C2YW17"/>
<evidence type="ECO:0000313" key="2">
    <source>
        <dbReference type="EMBL" id="VIP05581.1"/>
    </source>
</evidence>
<dbReference type="AlphaFoldDB" id="A0A6C2YW17"/>
<accession>A0A6C2YW17</accession>
<feature type="region of interest" description="Disordered" evidence="1">
    <location>
        <begin position="258"/>
        <end position="314"/>
    </location>
</feature>
<dbReference type="Pfam" id="PF13479">
    <property type="entry name" value="AAA_24"/>
    <property type="match status" value="1"/>
</dbReference>
<gene>
    <name evidence="2" type="ORF">GMBLW1_36120</name>
</gene>
<sequence length="376" mass="41534">MTMSVLSKIQTTAPALPSRIFLYAPEKWGKSSFAAYAPKPIFVMTEGETGLLSLVESGQVPETAHFPEDCRTWSQLQECVTALRREPHEFRSLVIDTANGAERLLSQHVLDTEYNGKMTGKTGYMSFGEGDRACVPHWVQFLQSLDDLRVKKKMMIILLSHVRTKTVSNPNGPDYDQVRPEGIERLWSLTHKWADIIGNGELDIRVQDEKVTHTGGRVLVTAGNAAVVAGNRYGLPDRIPCGKSAEAGWQNFASAVRAAKSRGQRQPIPEPAKRVDAEPQPQPAPTLPPPPPTPVLTPETAPPPPPTTVADLPTNTVGKLSTRAIELMHKLKLSWTEARQQYSPLIGMPEGEVYKLTDLTPSQLEHLIEMLEESQK</sequence>
<feature type="compositionally biased region" description="Pro residues" evidence="1">
    <location>
        <begin position="280"/>
        <end position="307"/>
    </location>
</feature>
<dbReference type="EMBL" id="LR586016">
    <property type="protein sequence ID" value="VIP05581.1"/>
    <property type="molecule type" value="Genomic_DNA"/>
</dbReference>
<protein>
    <submittedName>
        <fullName evidence="2">Uncharacterized protein</fullName>
    </submittedName>
</protein>
<dbReference type="EMBL" id="LR593887">
    <property type="protein sequence ID" value="VTS08517.1"/>
    <property type="molecule type" value="Genomic_DNA"/>
</dbReference>